<evidence type="ECO:0000313" key="3">
    <source>
        <dbReference type="Proteomes" id="UP000298030"/>
    </source>
</evidence>
<gene>
    <name evidence="2" type="ORF">FA13DRAFT_1662906</name>
</gene>
<name>A0A4Y7TEX4_COPMI</name>
<evidence type="ECO:0000313" key="2">
    <source>
        <dbReference type="EMBL" id="TEB32079.1"/>
    </source>
</evidence>
<dbReference type="OrthoDB" id="5419324at2759"/>
<feature type="domain" description="H-type lectin" evidence="1">
    <location>
        <begin position="128"/>
        <end position="194"/>
    </location>
</feature>
<comment type="caution">
    <text evidence="2">The sequence shown here is derived from an EMBL/GenBank/DDBJ whole genome shotgun (WGS) entry which is preliminary data.</text>
</comment>
<sequence length="381" mass="42122">MVAVGKHPRWHRVGSISDLRHLKPVTGFVSGSLRNEVTPSFVSRLTLPLRASVYGTLTSEGTTFRGFEEPWLVDTEAVGGRLEVLVVSEAGEGLADSARADDKVKVAIGRFKTDHDWTQVKKGDRYSTAVTFQQPFENVPPIILGFNKLDMGKHESALRLRLFPQNVVKDSFICNAEAWGETYLYNVFVNWMAIAEPRWETGVLKTIANNPSALLDNRVDFEKPFSSPPMVFVCFSGLDMVNQWDFRAQATNIDHTGFSISLIASSATWVGVARVSWIAIPGEDVLTRKNAWIGRFSTTAESAVHNGSGEWTGSVRFGFQFKATPKIFIGVDQLAFSNEKNLQLYTDIRNVSETGMDWSIKQSGNSVLKGAGVSYLALDCA</sequence>
<dbReference type="EMBL" id="QPFP01000016">
    <property type="protein sequence ID" value="TEB32079.1"/>
    <property type="molecule type" value="Genomic_DNA"/>
</dbReference>
<dbReference type="GO" id="GO:0030247">
    <property type="term" value="F:polysaccharide binding"/>
    <property type="evidence" value="ECO:0007669"/>
    <property type="project" value="TreeGrafter"/>
</dbReference>
<dbReference type="Proteomes" id="UP000298030">
    <property type="component" value="Unassembled WGS sequence"/>
</dbReference>
<dbReference type="SUPFAM" id="SSF141086">
    <property type="entry name" value="Agglutinin HPA-like"/>
    <property type="match status" value="3"/>
</dbReference>
<dbReference type="PANTHER" id="PTHR46938">
    <property type="entry name" value="DISCOIDIN-1 SUBUNIT A-RELATED-RELATED"/>
    <property type="match status" value="1"/>
</dbReference>
<dbReference type="InterPro" id="IPR037221">
    <property type="entry name" value="H-type_lectin_dom_sf"/>
</dbReference>
<keyword evidence="3" id="KW-1185">Reference proteome</keyword>
<dbReference type="GO" id="GO:0098609">
    <property type="term" value="P:cell-cell adhesion"/>
    <property type="evidence" value="ECO:0007669"/>
    <property type="project" value="TreeGrafter"/>
</dbReference>
<accession>A0A4Y7TEX4</accession>
<evidence type="ECO:0000259" key="1">
    <source>
        <dbReference type="Pfam" id="PF09458"/>
    </source>
</evidence>
<organism evidence="2 3">
    <name type="scientific">Coprinellus micaceus</name>
    <name type="common">Glistening ink-cap mushroom</name>
    <name type="synonym">Coprinus micaceus</name>
    <dbReference type="NCBI Taxonomy" id="71717"/>
    <lineage>
        <taxon>Eukaryota</taxon>
        <taxon>Fungi</taxon>
        <taxon>Dikarya</taxon>
        <taxon>Basidiomycota</taxon>
        <taxon>Agaricomycotina</taxon>
        <taxon>Agaricomycetes</taxon>
        <taxon>Agaricomycetidae</taxon>
        <taxon>Agaricales</taxon>
        <taxon>Agaricineae</taxon>
        <taxon>Psathyrellaceae</taxon>
        <taxon>Coprinellus</taxon>
    </lineage>
</organism>
<feature type="domain" description="H-type lectin" evidence="1">
    <location>
        <begin position="314"/>
        <end position="377"/>
    </location>
</feature>
<dbReference type="Gene3D" id="2.60.40.2080">
    <property type="match status" value="3"/>
</dbReference>
<dbReference type="GO" id="GO:0098636">
    <property type="term" value="C:protein complex involved in cell adhesion"/>
    <property type="evidence" value="ECO:0007669"/>
    <property type="project" value="TreeGrafter"/>
</dbReference>
<proteinExistence type="predicted"/>
<dbReference type="InterPro" id="IPR019019">
    <property type="entry name" value="H-type_lectin_domain"/>
</dbReference>
<dbReference type="AlphaFoldDB" id="A0A4Y7TEX4"/>
<dbReference type="GO" id="GO:0070492">
    <property type="term" value="F:oligosaccharide binding"/>
    <property type="evidence" value="ECO:0007669"/>
    <property type="project" value="TreeGrafter"/>
</dbReference>
<dbReference type="Pfam" id="PF09458">
    <property type="entry name" value="H_lectin"/>
    <property type="match status" value="3"/>
</dbReference>
<reference evidence="2 3" key="1">
    <citation type="journal article" date="2019" name="Nat. Ecol. Evol.">
        <title>Megaphylogeny resolves global patterns of mushroom evolution.</title>
        <authorList>
            <person name="Varga T."/>
            <person name="Krizsan K."/>
            <person name="Foldi C."/>
            <person name="Dima B."/>
            <person name="Sanchez-Garcia M."/>
            <person name="Sanchez-Ramirez S."/>
            <person name="Szollosi G.J."/>
            <person name="Szarkandi J.G."/>
            <person name="Papp V."/>
            <person name="Albert L."/>
            <person name="Andreopoulos W."/>
            <person name="Angelini C."/>
            <person name="Antonin V."/>
            <person name="Barry K.W."/>
            <person name="Bougher N.L."/>
            <person name="Buchanan P."/>
            <person name="Buyck B."/>
            <person name="Bense V."/>
            <person name="Catcheside P."/>
            <person name="Chovatia M."/>
            <person name="Cooper J."/>
            <person name="Damon W."/>
            <person name="Desjardin D."/>
            <person name="Finy P."/>
            <person name="Geml J."/>
            <person name="Haridas S."/>
            <person name="Hughes K."/>
            <person name="Justo A."/>
            <person name="Karasinski D."/>
            <person name="Kautmanova I."/>
            <person name="Kiss B."/>
            <person name="Kocsube S."/>
            <person name="Kotiranta H."/>
            <person name="LaButti K.M."/>
            <person name="Lechner B.E."/>
            <person name="Liimatainen K."/>
            <person name="Lipzen A."/>
            <person name="Lukacs Z."/>
            <person name="Mihaltcheva S."/>
            <person name="Morgado L.N."/>
            <person name="Niskanen T."/>
            <person name="Noordeloos M.E."/>
            <person name="Ohm R.A."/>
            <person name="Ortiz-Santana B."/>
            <person name="Ovrebo C."/>
            <person name="Racz N."/>
            <person name="Riley R."/>
            <person name="Savchenko A."/>
            <person name="Shiryaev A."/>
            <person name="Soop K."/>
            <person name="Spirin V."/>
            <person name="Szebenyi C."/>
            <person name="Tomsovsky M."/>
            <person name="Tulloss R.E."/>
            <person name="Uehling J."/>
            <person name="Grigoriev I.V."/>
            <person name="Vagvolgyi C."/>
            <person name="Papp T."/>
            <person name="Martin F.M."/>
            <person name="Miettinen O."/>
            <person name="Hibbett D.S."/>
            <person name="Nagy L.G."/>
        </authorList>
    </citation>
    <scope>NUCLEOTIDE SEQUENCE [LARGE SCALE GENOMIC DNA]</scope>
    <source>
        <strain evidence="2 3">FP101781</strain>
    </source>
</reference>
<dbReference type="GO" id="GO:0046871">
    <property type="term" value="F:N-acetylgalactosamine binding"/>
    <property type="evidence" value="ECO:0007669"/>
    <property type="project" value="TreeGrafter"/>
</dbReference>
<feature type="domain" description="H-type lectin" evidence="1">
    <location>
        <begin position="218"/>
        <end position="280"/>
    </location>
</feature>
<protein>
    <recommendedName>
        <fullName evidence="1">H-type lectin domain-containing protein</fullName>
    </recommendedName>
</protein>
<dbReference type="GO" id="GO:0009986">
    <property type="term" value="C:cell surface"/>
    <property type="evidence" value="ECO:0007669"/>
    <property type="project" value="TreeGrafter"/>
</dbReference>
<dbReference type="InterPro" id="IPR052487">
    <property type="entry name" value="Galactose-binding_lectin"/>
</dbReference>